<evidence type="ECO:0000256" key="1">
    <source>
        <dbReference type="SAM" id="Phobius"/>
    </source>
</evidence>
<feature type="transmembrane region" description="Helical" evidence="1">
    <location>
        <begin position="12"/>
        <end position="34"/>
    </location>
</feature>
<gene>
    <name evidence="2" type="ORF">G3570_05310</name>
</gene>
<name>A0A6M1SZR4_9BACT</name>
<keyword evidence="1" id="KW-0812">Transmembrane</keyword>
<dbReference type="Proteomes" id="UP000473278">
    <property type="component" value="Unassembled WGS sequence"/>
</dbReference>
<proteinExistence type="predicted"/>
<protein>
    <submittedName>
        <fullName evidence="2">PepSY domain-containing protein</fullName>
    </submittedName>
</protein>
<evidence type="ECO:0000313" key="2">
    <source>
        <dbReference type="EMBL" id="NGP76037.1"/>
    </source>
</evidence>
<dbReference type="Pfam" id="PF03929">
    <property type="entry name" value="PepSY_TM"/>
    <property type="match status" value="1"/>
</dbReference>
<dbReference type="EMBL" id="JAALLT010000002">
    <property type="protein sequence ID" value="NGP76037.1"/>
    <property type="molecule type" value="Genomic_DNA"/>
</dbReference>
<dbReference type="InterPro" id="IPR005625">
    <property type="entry name" value="PepSY-ass_TM"/>
</dbReference>
<dbReference type="RefSeq" id="WP_165140044.1">
    <property type="nucleotide sequence ID" value="NZ_JAALLT010000002.1"/>
</dbReference>
<feature type="transmembrane region" description="Helical" evidence="1">
    <location>
        <begin position="139"/>
        <end position="165"/>
    </location>
</feature>
<accession>A0A6M1SZR4</accession>
<evidence type="ECO:0000313" key="3">
    <source>
        <dbReference type="Proteomes" id="UP000473278"/>
    </source>
</evidence>
<sequence>MSWHTRRDFRKIHRWGALLIALPFLIVLITGLLLQVKKEFDWIQPPTQKGSLSYQTPEIGFERILAIAKSDEEALIRSWEDIDRLDIRPDDGIVKVRSTEGWELQIDLGTGAILSSMERRSGVIEAIHDGSWFHDKAKLWIFLPSAIIVTILWITGIYLFFLPYFAKWQNRKRLKDRKQKRRKRKKVHEDLLEEVG</sequence>
<dbReference type="AlphaFoldDB" id="A0A6M1SZR4"/>
<keyword evidence="3" id="KW-1185">Reference proteome</keyword>
<keyword evidence="1" id="KW-0472">Membrane</keyword>
<reference evidence="2 3" key="1">
    <citation type="submission" date="2020-02" db="EMBL/GenBank/DDBJ databases">
        <title>Balneolaceae bacterium YR4-1, complete genome.</title>
        <authorList>
            <person name="Li Y."/>
            <person name="Wu S."/>
        </authorList>
    </citation>
    <scope>NUCLEOTIDE SEQUENCE [LARGE SCALE GENOMIC DNA]</scope>
    <source>
        <strain evidence="2 3">YR4-1</strain>
    </source>
</reference>
<organism evidence="2 3">
    <name type="scientific">Halalkalibaculum roseum</name>
    <dbReference type="NCBI Taxonomy" id="2709311"/>
    <lineage>
        <taxon>Bacteria</taxon>
        <taxon>Pseudomonadati</taxon>
        <taxon>Balneolota</taxon>
        <taxon>Balneolia</taxon>
        <taxon>Balneolales</taxon>
        <taxon>Balneolaceae</taxon>
        <taxon>Halalkalibaculum</taxon>
    </lineage>
</organism>
<comment type="caution">
    <text evidence="2">The sequence shown here is derived from an EMBL/GenBank/DDBJ whole genome shotgun (WGS) entry which is preliminary data.</text>
</comment>
<keyword evidence="1" id="KW-1133">Transmembrane helix</keyword>